<keyword evidence="1" id="KW-0805">Transcription regulation</keyword>
<protein>
    <submittedName>
        <fullName evidence="5">DNA-binding protein</fullName>
    </submittedName>
</protein>
<feature type="domain" description="HTH cro/C1-type" evidence="4">
    <location>
        <begin position="12"/>
        <end position="66"/>
    </location>
</feature>
<dbReference type="InterPro" id="IPR011051">
    <property type="entry name" value="RmlC_Cupin_sf"/>
</dbReference>
<dbReference type="Gene3D" id="2.60.120.10">
    <property type="entry name" value="Jelly Rolls"/>
    <property type="match status" value="1"/>
</dbReference>
<dbReference type="InterPro" id="IPR001387">
    <property type="entry name" value="Cro/C1-type_HTH"/>
</dbReference>
<keyword evidence="2 5" id="KW-0238">DNA-binding</keyword>
<dbReference type="GO" id="GO:0005829">
    <property type="term" value="C:cytosol"/>
    <property type="evidence" value="ECO:0007669"/>
    <property type="project" value="TreeGrafter"/>
</dbReference>
<dbReference type="InterPro" id="IPR010982">
    <property type="entry name" value="Lambda_DNA-bd_dom_sf"/>
</dbReference>
<dbReference type="SUPFAM" id="SSF51182">
    <property type="entry name" value="RmlC-like cupins"/>
    <property type="match status" value="1"/>
</dbReference>
<dbReference type="Proteomes" id="UP000036873">
    <property type="component" value="Unassembled WGS sequence"/>
</dbReference>
<dbReference type="GO" id="GO:0003677">
    <property type="term" value="F:DNA binding"/>
    <property type="evidence" value="ECO:0007669"/>
    <property type="project" value="UniProtKB-KW"/>
</dbReference>
<dbReference type="CDD" id="cd02209">
    <property type="entry name" value="cupin_XRE_C"/>
    <property type="match status" value="1"/>
</dbReference>
<comment type="caution">
    <text evidence="5">The sequence shown here is derived from an EMBL/GenBank/DDBJ whole genome shotgun (WGS) entry which is preliminary data.</text>
</comment>
<dbReference type="InterPro" id="IPR050807">
    <property type="entry name" value="TransReg_Diox_bact_type"/>
</dbReference>
<evidence type="ECO:0000313" key="5">
    <source>
        <dbReference type="EMBL" id="KNZ41074.1"/>
    </source>
</evidence>
<dbReference type="Gene3D" id="1.10.260.40">
    <property type="entry name" value="lambda repressor-like DNA-binding domains"/>
    <property type="match status" value="1"/>
</dbReference>
<dbReference type="Pfam" id="PF01381">
    <property type="entry name" value="HTH_3"/>
    <property type="match status" value="1"/>
</dbReference>
<evidence type="ECO:0000259" key="4">
    <source>
        <dbReference type="PROSITE" id="PS50943"/>
    </source>
</evidence>
<evidence type="ECO:0000256" key="3">
    <source>
        <dbReference type="ARBA" id="ARBA00023163"/>
    </source>
</evidence>
<dbReference type="CDD" id="cd00093">
    <property type="entry name" value="HTH_XRE"/>
    <property type="match status" value="1"/>
</dbReference>
<evidence type="ECO:0000256" key="2">
    <source>
        <dbReference type="ARBA" id="ARBA00023125"/>
    </source>
</evidence>
<reference evidence="6" key="1">
    <citation type="submission" date="2015-07" db="EMBL/GenBank/DDBJ databases">
        <title>Draft genome sequence of Acetobacterium bakii DSM 8293, a potential psychrophilic chemical producer through syngas fermentation.</title>
        <authorList>
            <person name="Song Y."/>
            <person name="Hwang S."/>
            <person name="Cho B.-K."/>
        </authorList>
    </citation>
    <scope>NUCLEOTIDE SEQUENCE [LARGE SCALE GENOMIC DNA]</scope>
    <source>
        <strain evidence="6">DSM 8239</strain>
    </source>
</reference>
<dbReference type="InterPro" id="IPR014710">
    <property type="entry name" value="RmlC-like_jellyroll"/>
</dbReference>
<accession>A0A0L6TXR7</accession>
<dbReference type="STRING" id="52689.AKG39_14035"/>
<sequence length="184" mass="20867">MTTPIPSIGENLKKIRTSQNLTLDEVAKITTVSKPMLGQIERGQSYPTVNTLWKIATGLKVPLSSFLRNKQAEYAVATLQAKDVIVEDNGRMRAYSLFAYDPVRNVETFYIEFDPGCNHCSEKHLDGVEEYILVLKGKMELDLNGKTISVEEKQALRFSADTPHAYSNPFEEICTVYNMIFYPY</sequence>
<dbReference type="GO" id="GO:0003700">
    <property type="term" value="F:DNA-binding transcription factor activity"/>
    <property type="evidence" value="ECO:0007669"/>
    <property type="project" value="TreeGrafter"/>
</dbReference>
<evidence type="ECO:0000256" key="1">
    <source>
        <dbReference type="ARBA" id="ARBA00023015"/>
    </source>
</evidence>
<evidence type="ECO:0000313" key="6">
    <source>
        <dbReference type="Proteomes" id="UP000036873"/>
    </source>
</evidence>
<dbReference type="AlphaFoldDB" id="A0A0L6TXR7"/>
<gene>
    <name evidence="5" type="ORF">AKG39_14035</name>
</gene>
<dbReference type="SUPFAM" id="SSF47413">
    <property type="entry name" value="lambda repressor-like DNA-binding domains"/>
    <property type="match status" value="1"/>
</dbReference>
<dbReference type="Pfam" id="PF07883">
    <property type="entry name" value="Cupin_2"/>
    <property type="match status" value="1"/>
</dbReference>
<name>A0A0L6TXR7_9FIRM</name>
<dbReference type="PANTHER" id="PTHR46797">
    <property type="entry name" value="HTH-TYPE TRANSCRIPTIONAL REGULATOR"/>
    <property type="match status" value="1"/>
</dbReference>
<dbReference type="EMBL" id="LGYO01000036">
    <property type="protein sequence ID" value="KNZ41074.1"/>
    <property type="molecule type" value="Genomic_DNA"/>
</dbReference>
<dbReference type="InterPro" id="IPR013096">
    <property type="entry name" value="Cupin_2"/>
</dbReference>
<dbReference type="OrthoDB" id="9781521at2"/>
<proteinExistence type="predicted"/>
<keyword evidence="6" id="KW-1185">Reference proteome</keyword>
<organism evidence="5 6">
    <name type="scientific">Acetobacterium bakii</name>
    <dbReference type="NCBI Taxonomy" id="52689"/>
    <lineage>
        <taxon>Bacteria</taxon>
        <taxon>Bacillati</taxon>
        <taxon>Bacillota</taxon>
        <taxon>Clostridia</taxon>
        <taxon>Eubacteriales</taxon>
        <taxon>Eubacteriaceae</taxon>
        <taxon>Acetobacterium</taxon>
    </lineage>
</organism>
<dbReference type="RefSeq" id="WP_050741036.1">
    <property type="nucleotide sequence ID" value="NZ_LGYO01000036.1"/>
</dbReference>
<dbReference type="PROSITE" id="PS50943">
    <property type="entry name" value="HTH_CROC1"/>
    <property type="match status" value="1"/>
</dbReference>
<dbReference type="SMART" id="SM00530">
    <property type="entry name" value="HTH_XRE"/>
    <property type="match status" value="1"/>
</dbReference>
<dbReference type="PANTHER" id="PTHR46797:SF23">
    <property type="entry name" value="HTH-TYPE TRANSCRIPTIONAL REGULATOR SUTR"/>
    <property type="match status" value="1"/>
</dbReference>
<keyword evidence="3" id="KW-0804">Transcription</keyword>